<reference evidence="7" key="2">
    <citation type="submission" date="2021-01" db="UniProtKB">
        <authorList>
            <consortium name="EnsemblPlants"/>
        </authorList>
    </citation>
    <scope>IDENTIFICATION</scope>
</reference>
<keyword evidence="2 4" id="KW-0547">Nucleotide-binding</keyword>
<feature type="binding site" evidence="4">
    <location>
        <position position="288"/>
    </location>
    <ligand>
        <name>ATP</name>
        <dbReference type="ChEBI" id="CHEBI:30616"/>
    </ligand>
</feature>
<dbReference type="EMBL" id="LRBV02000003">
    <property type="status" value="NOT_ANNOTATED_CDS"/>
    <property type="molecule type" value="Genomic_DNA"/>
</dbReference>
<sequence length="1127" mass="124670">MEQSSTYRGTRPTRHQSEPLYSTVVIHGGDSDSDSDHDRNSRKSQPQPQKQDLYATMVYKDSEENEDEDEDDDSSLPPLLKRLPKDFGGGASIDYDNDYGESSKTEDFGTMIVKSDRSLNDRSSSSSYYYSYSSSKPRSSPTSDYESAKRAMGRRDDVDDEDEDEEEEDEGDGERNSTFVVKKSERGKSVKGLGDSTMGRAVASMQAAGELEFVKQRKLSVASASEQGGEERRNLAMRNISSSSIPESVVIREDPSTKYELLNELGKGSYGVVYKARDIRTLELVAVKVISLSEGDEGYDEICGEIETLQRCSHPNVVRYLGSYQGEEYLWIVMEYCGGGSVVDLMNVTEEPLEENQIAYICREALKGLAYLHSISKVHRDIKGGNILLTEQGDVKLGDFGVAAQLTRTMSKRNTQILEVSVLIANECLDNRVKSRFPRVIWAKAGGPIMTTIIYSGHRGVEPDAKESCPGGGGGWAPFKALSVWNSDVGKFYNREDGTEINWLKDYTANRLERLQRHILCGASEEEFKYSLVAWDKGALMVHCWGSGSDALLLKEAFPDLYGIAWNKEALVADYLGWTNGVMHWDFSNRSVQDWEVGTLYSFMGLLYSLKIVRVGHAMEGGGLAGLLERGLWWTPNHRYVGGYSCLYYVDYMARKKHFIGTPHWMAPEVIQESRYNEKVDVWALGVTAIEMAEGLPPRSAVHPMRVSAAILIYNLYWWGMAGESGFGMMWCGDQSLQVLFMISREPAPMLEDKEKWSLVFHDFVAKCLTKEPRLRPTASEMLKHKFIEKYKSGPSAMFSKIKTAKEFRASMALQAQNLAPTLPGDDPLEASNENDDYGGTVPSRPYNIGLQVANEVPVPSSVTKQHILDGTEQDGEGNFGTVIVHGEDEVDTTATQTLISSAKEHSPALEHVENLSASGMGGKSASSQVENIRGVDANNTLVGESNSVTQTIRASSDSVSSSTEQNLKTTGVTHVEVGGGSGINSSTLKNDTVSRKAFALQDKLWSIYAAGNTVPIPFLRATDISPIALLSDNVLGNSGTVDVEALQELFTGDGQLKKGRRGQNEMPLPPSVYQRLTSSSTQLNLAQALAYHKMCYEDMPLQELQATQEQQTIQNLCDTLRTILRL</sequence>
<dbReference type="Proteomes" id="UP000594261">
    <property type="component" value="Chromosome 3"/>
</dbReference>
<feature type="domain" description="Protein kinase" evidence="6">
    <location>
        <begin position="259"/>
        <end position="788"/>
    </location>
</feature>
<keyword evidence="3 4" id="KW-0067">ATP-binding</keyword>
<dbReference type="EC" id="2.7.11.1" evidence="1"/>
<evidence type="ECO:0000313" key="7">
    <source>
        <dbReference type="EnsemblPlants" id="QL03p073857:mrna"/>
    </source>
</evidence>
<feature type="compositionally biased region" description="Low complexity" evidence="5">
    <location>
        <begin position="121"/>
        <end position="145"/>
    </location>
</feature>
<dbReference type="Gramene" id="QL03p073857:mrna">
    <property type="protein sequence ID" value="QL03p073857:mrna"/>
    <property type="gene ID" value="QL03p073857"/>
</dbReference>
<evidence type="ECO:0000259" key="6">
    <source>
        <dbReference type="PROSITE" id="PS50011"/>
    </source>
</evidence>
<dbReference type="GO" id="GO:0004674">
    <property type="term" value="F:protein serine/threonine kinase activity"/>
    <property type="evidence" value="ECO:0007669"/>
    <property type="project" value="UniProtKB-EC"/>
</dbReference>
<proteinExistence type="predicted"/>
<dbReference type="AlphaFoldDB" id="A0A7N2LC19"/>
<dbReference type="PROSITE" id="PS00107">
    <property type="entry name" value="PROTEIN_KINASE_ATP"/>
    <property type="match status" value="1"/>
</dbReference>
<evidence type="ECO:0000256" key="2">
    <source>
        <dbReference type="ARBA" id="ARBA00022741"/>
    </source>
</evidence>
<dbReference type="PANTHER" id="PTHR48012:SF18">
    <property type="entry name" value="HAPPYHOUR, ISOFORM A"/>
    <property type="match status" value="1"/>
</dbReference>
<reference evidence="7 8" key="1">
    <citation type="journal article" date="2016" name="G3 (Bethesda)">
        <title>First Draft Assembly and Annotation of the Genome of a California Endemic Oak Quercus lobata Nee (Fagaceae).</title>
        <authorList>
            <person name="Sork V.L."/>
            <person name="Fitz-Gibbon S.T."/>
            <person name="Puiu D."/>
            <person name="Crepeau M."/>
            <person name="Gugger P.F."/>
            <person name="Sherman R."/>
            <person name="Stevens K."/>
            <person name="Langley C.H."/>
            <person name="Pellegrini M."/>
            <person name="Salzberg S.L."/>
        </authorList>
    </citation>
    <scope>NUCLEOTIDE SEQUENCE [LARGE SCALE GENOMIC DNA]</scope>
    <source>
        <strain evidence="7 8">cv. SW786</strain>
    </source>
</reference>
<keyword evidence="8" id="KW-1185">Reference proteome</keyword>
<evidence type="ECO:0000256" key="3">
    <source>
        <dbReference type="ARBA" id="ARBA00022840"/>
    </source>
</evidence>
<feature type="region of interest" description="Disordered" evidence="5">
    <location>
        <begin position="947"/>
        <end position="975"/>
    </location>
</feature>
<evidence type="ECO:0000256" key="1">
    <source>
        <dbReference type="ARBA" id="ARBA00012513"/>
    </source>
</evidence>
<protein>
    <recommendedName>
        <fullName evidence="1">non-specific serine/threonine protein kinase</fullName>
        <ecNumber evidence="1">2.7.11.1</ecNumber>
    </recommendedName>
</protein>
<dbReference type="SMART" id="SM00220">
    <property type="entry name" value="S_TKc"/>
    <property type="match status" value="1"/>
</dbReference>
<evidence type="ECO:0000313" key="8">
    <source>
        <dbReference type="Proteomes" id="UP000594261"/>
    </source>
</evidence>
<feature type="compositionally biased region" description="Acidic residues" evidence="5">
    <location>
        <begin position="827"/>
        <end position="837"/>
    </location>
</feature>
<feature type="compositionally biased region" description="Acidic residues" evidence="5">
    <location>
        <begin position="63"/>
        <end position="74"/>
    </location>
</feature>
<organism evidence="7 8">
    <name type="scientific">Quercus lobata</name>
    <name type="common">Valley oak</name>
    <dbReference type="NCBI Taxonomy" id="97700"/>
    <lineage>
        <taxon>Eukaryota</taxon>
        <taxon>Viridiplantae</taxon>
        <taxon>Streptophyta</taxon>
        <taxon>Embryophyta</taxon>
        <taxon>Tracheophyta</taxon>
        <taxon>Spermatophyta</taxon>
        <taxon>Magnoliopsida</taxon>
        <taxon>eudicotyledons</taxon>
        <taxon>Gunneridae</taxon>
        <taxon>Pentapetalae</taxon>
        <taxon>rosids</taxon>
        <taxon>fabids</taxon>
        <taxon>Fagales</taxon>
        <taxon>Fagaceae</taxon>
        <taxon>Quercus</taxon>
    </lineage>
</organism>
<evidence type="ECO:0000256" key="4">
    <source>
        <dbReference type="PROSITE-ProRule" id="PRU10141"/>
    </source>
</evidence>
<dbReference type="InterPro" id="IPR017441">
    <property type="entry name" value="Protein_kinase_ATP_BS"/>
</dbReference>
<feature type="compositionally biased region" description="Polar residues" evidence="5">
    <location>
        <begin position="947"/>
        <end position="969"/>
    </location>
</feature>
<dbReference type="GO" id="GO:0005524">
    <property type="term" value="F:ATP binding"/>
    <property type="evidence" value="ECO:0007669"/>
    <property type="project" value="UniProtKB-UniRule"/>
</dbReference>
<feature type="region of interest" description="Disordered" evidence="5">
    <location>
        <begin position="821"/>
        <end position="844"/>
    </location>
</feature>
<dbReference type="InterPro" id="IPR000719">
    <property type="entry name" value="Prot_kinase_dom"/>
</dbReference>
<dbReference type="PROSITE" id="PS50011">
    <property type="entry name" value="PROTEIN_KINASE_DOM"/>
    <property type="match status" value="1"/>
</dbReference>
<dbReference type="OMA" id="NTIVMEY"/>
<feature type="compositionally biased region" description="Acidic residues" evidence="5">
    <location>
        <begin position="158"/>
        <end position="172"/>
    </location>
</feature>
<feature type="region of interest" description="Disordered" evidence="5">
    <location>
        <begin position="1"/>
        <end position="195"/>
    </location>
</feature>
<dbReference type="InParanoid" id="A0A7N2LC19"/>
<dbReference type="InterPro" id="IPR050629">
    <property type="entry name" value="STE20/SPS1-PAK"/>
</dbReference>
<dbReference type="FunCoup" id="A0A7N2LC19">
    <property type="interactions" value="2159"/>
</dbReference>
<dbReference type="GO" id="GO:0005737">
    <property type="term" value="C:cytoplasm"/>
    <property type="evidence" value="ECO:0007669"/>
    <property type="project" value="TreeGrafter"/>
</dbReference>
<dbReference type="EnsemblPlants" id="QL03p073857:mrna">
    <property type="protein sequence ID" value="QL03p073857:mrna"/>
    <property type="gene ID" value="QL03p073857"/>
</dbReference>
<dbReference type="SUPFAM" id="SSF56112">
    <property type="entry name" value="Protein kinase-like (PK-like)"/>
    <property type="match status" value="1"/>
</dbReference>
<name>A0A7N2LC19_QUELO</name>
<accession>A0A7N2LC19</accession>
<dbReference type="PANTHER" id="PTHR48012">
    <property type="entry name" value="STERILE20-LIKE KINASE, ISOFORM B-RELATED"/>
    <property type="match status" value="1"/>
</dbReference>
<evidence type="ECO:0000256" key="5">
    <source>
        <dbReference type="SAM" id="MobiDB-lite"/>
    </source>
</evidence>
<feature type="compositionally biased region" description="Basic and acidic residues" evidence="5">
    <location>
        <begin position="146"/>
        <end position="157"/>
    </location>
</feature>
<dbReference type="GO" id="GO:0035556">
    <property type="term" value="P:intracellular signal transduction"/>
    <property type="evidence" value="ECO:0007669"/>
    <property type="project" value="TreeGrafter"/>
</dbReference>
<dbReference type="Pfam" id="PF00069">
    <property type="entry name" value="Pkinase"/>
    <property type="match status" value="2"/>
</dbReference>
<dbReference type="InterPro" id="IPR011009">
    <property type="entry name" value="Kinase-like_dom_sf"/>
</dbReference>
<dbReference type="Gene3D" id="1.10.510.10">
    <property type="entry name" value="Transferase(Phosphotransferase) domain 1"/>
    <property type="match status" value="3"/>
</dbReference>